<evidence type="ECO:0000313" key="9">
    <source>
        <dbReference type="Proteomes" id="UP000015347"/>
    </source>
</evidence>
<dbReference type="PANTHER" id="PTHR30250:SF10">
    <property type="entry name" value="LIPOPOLYSACCHARIDE BIOSYNTHESIS PROTEIN WZXC"/>
    <property type="match status" value="1"/>
</dbReference>
<accession>S9SHF8</accession>
<dbReference type="Proteomes" id="UP000015347">
    <property type="component" value="Unassembled WGS sequence"/>
</dbReference>
<evidence type="ECO:0000256" key="4">
    <source>
        <dbReference type="ARBA" id="ARBA00022692"/>
    </source>
</evidence>
<keyword evidence="5 7" id="KW-1133">Transmembrane helix</keyword>
<dbReference type="PANTHER" id="PTHR30250">
    <property type="entry name" value="PST FAMILY PREDICTED COLANIC ACID TRANSPORTER"/>
    <property type="match status" value="1"/>
</dbReference>
<evidence type="ECO:0000313" key="8">
    <source>
        <dbReference type="EMBL" id="EPX85739.1"/>
    </source>
</evidence>
<keyword evidence="9" id="KW-1185">Reference proteome</keyword>
<evidence type="ECO:0000256" key="3">
    <source>
        <dbReference type="ARBA" id="ARBA00022475"/>
    </source>
</evidence>
<dbReference type="HOGENOM" id="CLU_026911_4_0_5"/>
<feature type="transmembrane region" description="Helical" evidence="7">
    <location>
        <begin position="349"/>
        <end position="368"/>
    </location>
</feature>
<evidence type="ECO:0000256" key="1">
    <source>
        <dbReference type="ARBA" id="ARBA00004651"/>
    </source>
</evidence>
<dbReference type="STRING" id="1123237.Salmuc_05011"/>
<feature type="transmembrane region" description="Helical" evidence="7">
    <location>
        <begin position="109"/>
        <end position="130"/>
    </location>
</feature>
<evidence type="ECO:0000256" key="7">
    <source>
        <dbReference type="SAM" id="Phobius"/>
    </source>
</evidence>
<feature type="transmembrane region" description="Helical" evidence="7">
    <location>
        <begin position="142"/>
        <end position="162"/>
    </location>
</feature>
<feature type="transmembrane region" description="Helical" evidence="7">
    <location>
        <begin position="74"/>
        <end position="97"/>
    </location>
</feature>
<sequence>MVRRSFFFSFADKSTGLVLTLATMAVVSRLMTPAEVGLFMVASSLVILIEAFRDFGVAAFLIQEPELTPDLTRSAVTVIGLMSLGLGLCMALSAGLAAALFEMPELGELIRIAALGFLAAPISNPLVALMQRDMNFAAVARINISAAAVNAATTITLAILGFGAFSFVWGSVCAAATSALGAAISRPEWWIFRPTLRHWRRVVPFGAWTTVVTLLGMLFEAMPRLILGKAMGFGAVGLFTRSVSLTQMPDRLLLSAVQPVVLPALSAQVRAKKGLVEPYLLGISLITAIQWPALLCLALLADPIVRLLLGPQWLGVIPLVQVVSFAAMLLAPIYLAFPVLVATGRVRQMALLSLVALPLSMAVILVATRFGLSAVAWSLFPANAIHVGLILVYIRRLVGFRWTQLGAAALRSAVVALCTGATAGLLVAIHGVELSLLQAGLAAAGAFAGWLGGLALTGHPLAAEISHLASARLRMQARKVDGRVGVR</sequence>
<gene>
    <name evidence="8" type="ORF">Salmuc_05011</name>
</gene>
<comment type="subcellular location">
    <subcellularLocation>
        <location evidence="1">Cell membrane</location>
        <topology evidence="1">Multi-pass membrane protein</topology>
    </subcellularLocation>
</comment>
<feature type="transmembrane region" description="Helical" evidence="7">
    <location>
        <begin position="374"/>
        <end position="394"/>
    </location>
</feature>
<feature type="transmembrane region" description="Helical" evidence="7">
    <location>
        <begin position="406"/>
        <end position="429"/>
    </location>
</feature>
<dbReference type="eggNOG" id="COG2244">
    <property type="taxonomic scope" value="Bacteria"/>
</dbReference>
<dbReference type="AlphaFoldDB" id="S9SHF8"/>
<feature type="transmembrane region" description="Helical" evidence="7">
    <location>
        <begin position="39"/>
        <end position="62"/>
    </location>
</feature>
<proteinExistence type="inferred from homology"/>
<protein>
    <submittedName>
        <fullName evidence="8">Polysaccharide biosynthesis protein</fullName>
    </submittedName>
</protein>
<reference evidence="9" key="1">
    <citation type="journal article" date="2014" name="Stand. Genomic Sci.">
        <title>Genome sequence of the exopolysaccharide-producing Salipiger mucosus type strain (DSM 16094(T)), a moderately halophilic member of the Roseobacter clade.</title>
        <authorList>
            <person name="Riedel T."/>
            <person name="Spring S."/>
            <person name="Fiebig A."/>
            <person name="Petersen J."/>
            <person name="Kyrpides N.C."/>
            <person name="Goker M."/>
            <person name="Klenk H.P."/>
        </authorList>
    </citation>
    <scope>NUCLEOTIDE SEQUENCE [LARGE SCALE GENOMIC DNA]</scope>
    <source>
        <strain evidence="9">DSM 16094</strain>
    </source>
</reference>
<keyword evidence="6 7" id="KW-0472">Membrane</keyword>
<organism evidence="8 9">
    <name type="scientific">Salipiger mucosus DSM 16094</name>
    <dbReference type="NCBI Taxonomy" id="1123237"/>
    <lineage>
        <taxon>Bacteria</taxon>
        <taxon>Pseudomonadati</taxon>
        <taxon>Pseudomonadota</taxon>
        <taxon>Alphaproteobacteria</taxon>
        <taxon>Rhodobacterales</taxon>
        <taxon>Roseobacteraceae</taxon>
        <taxon>Salipiger</taxon>
    </lineage>
</organism>
<feature type="transmembrane region" description="Helical" evidence="7">
    <location>
        <begin position="279"/>
        <end position="301"/>
    </location>
</feature>
<evidence type="ECO:0000256" key="2">
    <source>
        <dbReference type="ARBA" id="ARBA00007430"/>
    </source>
</evidence>
<name>S9SHF8_9RHOB</name>
<feature type="transmembrane region" description="Helical" evidence="7">
    <location>
        <begin position="202"/>
        <end position="219"/>
    </location>
</feature>
<dbReference type="GO" id="GO:0005886">
    <property type="term" value="C:plasma membrane"/>
    <property type="evidence" value="ECO:0007669"/>
    <property type="project" value="UniProtKB-SubCell"/>
</dbReference>
<evidence type="ECO:0000256" key="5">
    <source>
        <dbReference type="ARBA" id="ARBA00022989"/>
    </source>
</evidence>
<dbReference type="Pfam" id="PF13440">
    <property type="entry name" value="Polysacc_synt_3"/>
    <property type="match status" value="1"/>
</dbReference>
<dbReference type="RefSeq" id="WP_020043048.1">
    <property type="nucleotide sequence ID" value="NZ_KE557273.1"/>
</dbReference>
<dbReference type="OrthoDB" id="7356923at2"/>
<comment type="caution">
    <text evidence="8">The sequence shown here is derived from an EMBL/GenBank/DDBJ whole genome shotgun (WGS) entry which is preliminary data.</text>
</comment>
<dbReference type="InterPro" id="IPR050833">
    <property type="entry name" value="Poly_Biosynth_Transport"/>
</dbReference>
<dbReference type="EMBL" id="APVH01000008">
    <property type="protein sequence ID" value="EPX85739.1"/>
    <property type="molecule type" value="Genomic_DNA"/>
</dbReference>
<evidence type="ECO:0000256" key="6">
    <source>
        <dbReference type="ARBA" id="ARBA00023136"/>
    </source>
</evidence>
<keyword evidence="3" id="KW-1003">Cell membrane</keyword>
<comment type="similarity">
    <text evidence="2">Belongs to the polysaccharide synthase family.</text>
</comment>
<feature type="transmembrane region" description="Helical" evidence="7">
    <location>
        <begin position="313"/>
        <end position="337"/>
    </location>
</feature>
<keyword evidence="4 7" id="KW-0812">Transmembrane</keyword>